<sequence>MDGPTAGLYTRDQACGCTLPAGLVAGSILGYFAFFLVIALAACRFRAYYSWKREITVEFNNMGPGLFIPKDDNLGPGLFIPKDDNSDGSLVASEKNDGGA</sequence>
<evidence type="ECO:0000256" key="1">
    <source>
        <dbReference type="SAM" id="MobiDB-lite"/>
    </source>
</evidence>
<keyword evidence="2" id="KW-1133">Transmembrane helix</keyword>
<reference evidence="4" key="1">
    <citation type="journal article" date="2023" name="Mol. Phylogenet. Evol.">
        <title>Genome-scale phylogeny and comparative genomics of the fungal order Sordariales.</title>
        <authorList>
            <person name="Hensen N."/>
            <person name="Bonometti L."/>
            <person name="Westerberg I."/>
            <person name="Brannstrom I.O."/>
            <person name="Guillou S."/>
            <person name="Cros-Aarteil S."/>
            <person name="Calhoun S."/>
            <person name="Haridas S."/>
            <person name="Kuo A."/>
            <person name="Mondo S."/>
            <person name="Pangilinan J."/>
            <person name="Riley R."/>
            <person name="LaButti K."/>
            <person name="Andreopoulos B."/>
            <person name="Lipzen A."/>
            <person name="Chen C."/>
            <person name="Yan M."/>
            <person name="Daum C."/>
            <person name="Ng V."/>
            <person name="Clum A."/>
            <person name="Steindorff A."/>
            <person name="Ohm R.A."/>
            <person name="Martin F."/>
            <person name="Silar P."/>
            <person name="Natvig D.O."/>
            <person name="Lalanne C."/>
            <person name="Gautier V."/>
            <person name="Ament-Velasquez S.L."/>
            <person name="Kruys A."/>
            <person name="Hutchinson M.I."/>
            <person name="Powell A.J."/>
            <person name="Barry K."/>
            <person name="Miller A.N."/>
            <person name="Grigoriev I.V."/>
            <person name="Debuchy R."/>
            <person name="Gladieux P."/>
            <person name="Hiltunen Thoren M."/>
            <person name="Johannesson H."/>
        </authorList>
    </citation>
    <scope>NUCLEOTIDE SEQUENCE [LARGE SCALE GENOMIC DNA]</scope>
    <source>
        <strain evidence="4">CBS 340.73</strain>
    </source>
</reference>
<protein>
    <submittedName>
        <fullName evidence="3">Uncharacterized protein</fullName>
    </submittedName>
</protein>
<name>A0AAN6N8D4_9PEZI</name>
<dbReference type="Proteomes" id="UP001303473">
    <property type="component" value="Unassembled WGS sequence"/>
</dbReference>
<evidence type="ECO:0000313" key="4">
    <source>
        <dbReference type="Proteomes" id="UP001303473"/>
    </source>
</evidence>
<evidence type="ECO:0000256" key="2">
    <source>
        <dbReference type="SAM" id="Phobius"/>
    </source>
</evidence>
<keyword evidence="4" id="KW-1185">Reference proteome</keyword>
<dbReference type="EMBL" id="MU853788">
    <property type="protein sequence ID" value="KAK3941020.1"/>
    <property type="molecule type" value="Genomic_DNA"/>
</dbReference>
<feature type="transmembrane region" description="Helical" evidence="2">
    <location>
        <begin position="20"/>
        <end position="43"/>
    </location>
</feature>
<gene>
    <name evidence="3" type="ORF">QBC46DRAFT_407714</name>
</gene>
<keyword evidence="2" id="KW-0472">Membrane</keyword>
<feature type="region of interest" description="Disordered" evidence="1">
    <location>
        <begin position="81"/>
        <end position="100"/>
    </location>
</feature>
<organism evidence="3 4">
    <name type="scientific">Diplogelasinospora grovesii</name>
    <dbReference type="NCBI Taxonomy" id="303347"/>
    <lineage>
        <taxon>Eukaryota</taxon>
        <taxon>Fungi</taxon>
        <taxon>Dikarya</taxon>
        <taxon>Ascomycota</taxon>
        <taxon>Pezizomycotina</taxon>
        <taxon>Sordariomycetes</taxon>
        <taxon>Sordariomycetidae</taxon>
        <taxon>Sordariales</taxon>
        <taxon>Diplogelasinosporaceae</taxon>
        <taxon>Diplogelasinospora</taxon>
    </lineage>
</organism>
<dbReference type="AlphaFoldDB" id="A0AAN6N8D4"/>
<evidence type="ECO:0000313" key="3">
    <source>
        <dbReference type="EMBL" id="KAK3941020.1"/>
    </source>
</evidence>
<keyword evidence="2" id="KW-0812">Transmembrane</keyword>
<comment type="caution">
    <text evidence="3">The sequence shown here is derived from an EMBL/GenBank/DDBJ whole genome shotgun (WGS) entry which is preliminary data.</text>
</comment>
<proteinExistence type="predicted"/>
<accession>A0AAN6N8D4</accession>